<keyword evidence="9" id="KW-1185">Reference proteome</keyword>
<feature type="region of interest" description="Disordered" evidence="6">
    <location>
        <begin position="56"/>
        <end position="89"/>
    </location>
</feature>
<evidence type="ECO:0000313" key="9">
    <source>
        <dbReference type="Proteomes" id="UP000075883"/>
    </source>
</evidence>
<organism evidence="8 9">
    <name type="scientific">Anopheles culicifacies</name>
    <dbReference type="NCBI Taxonomy" id="139723"/>
    <lineage>
        <taxon>Eukaryota</taxon>
        <taxon>Metazoa</taxon>
        <taxon>Ecdysozoa</taxon>
        <taxon>Arthropoda</taxon>
        <taxon>Hexapoda</taxon>
        <taxon>Insecta</taxon>
        <taxon>Pterygota</taxon>
        <taxon>Neoptera</taxon>
        <taxon>Endopterygota</taxon>
        <taxon>Diptera</taxon>
        <taxon>Nematocera</taxon>
        <taxon>Culicoidea</taxon>
        <taxon>Culicidae</taxon>
        <taxon>Anophelinae</taxon>
        <taxon>Anopheles</taxon>
        <taxon>culicifacies species complex</taxon>
    </lineage>
</organism>
<keyword evidence="2" id="KW-0677">Repeat</keyword>
<evidence type="ECO:0000256" key="2">
    <source>
        <dbReference type="ARBA" id="ARBA00022737"/>
    </source>
</evidence>
<evidence type="ECO:0000259" key="7">
    <source>
        <dbReference type="PROSITE" id="PS50157"/>
    </source>
</evidence>
<feature type="domain" description="C2H2-type" evidence="7">
    <location>
        <begin position="261"/>
        <end position="288"/>
    </location>
</feature>
<accession>A0A182MWM7</accession>
<keyword evidence="4" id="KW-0862">Zinc</keyword>
<proteinExistence type="predicted"/>
<dbReference type="InterPro" id="IPR013087">
    <property type="entry name" value="Znf_C2H2_type"/>
</dbReference>
<evidence type="ECO:0000256" key="6">
    <source>
        <dbReference type="SAM" id="MobiDB-lite"/>
    </source>
</evidence>
<dbReference type="EnsemblMetazoa" id="ACUA028102-RA">
    <property type="protein sequence ID" value="ACUA028102-PA"/>
    <property type="gene ID" value="ACUA028102"/>
</dbReference>
<reference evidence="9" key="1">
    <citation type="submission" date="2013-09" db="EMBL/GenBank/DDBJ databases">
        <title>The Genome Sequence of Anopheles culicifacies species A.</title>
        <authorList>
            <consortium name="The Broad Institute Genomics Platform"/>
            <person name="Neafsey D.E."/>
            <person name="Besansky N."/>
            <person name="Howell P."/>
            <person name="Walton C."/>
            <person name="Young S.K."/>
            <person name="Zeng Q."/>
            <person name="Gargeya S."/>
            <person name="Fitzgerald M."/>
            <person name="Haas B."/>
            <person name="Abouelleil A."/>
            <person name="Allen A.W."/>
            <person name="Alvarado L."/>
            <person name="Arachchi H.M."/>
            <person name="Berlin A.M."/>
            <person name="Chapman S.B."/>
            <person name="Gainer-Dewar J."/>
            <person name="Goldberg J."/>
            <person name="Griggs A."/>
            <person name="Gujja S."/>
            <person name="Hansen M."/>
            <person name="Howarth C."/>
            <person name="Imamovic A."/>
            <person name="Ireland A."/>
            <person name="Larimer J."/>
            <person name="McCowan C."/>
            <person name="Murphy C."/>
            <person name="Pearson M."/>
            <person name="Poon T.W."/>
            <person name="Priest M."/>
            <person name="Roberts A."/>
            <person name="Saif S."/>
            <person name="Shea T."/>
            <person name="Sisk P."/>
            <person name="Sykes S."/>
            <person name="Wortman J."/>
            <person name="Nusbaum C."/>
            <person name="Birren B."/>
        </authorList>
    </citation>
    <scope>NUCLEOTIDE SEQUENCE [LARGE SCALE GENOMIC DNA]</scope>
    <source>
        <strain evidence="9">A-37</strain>
    </source>
</reference>
<dbReference type="EMBL" id="AXCM01000301">
    <property type="status" value="NOT_ANNOTATED_CDS"/>
    <property type="molecule type" value="Genomic_DNA"/>
</dbReference>
<sequence length="347" mass="38366">MNSATITTDQVYFSLPSNTTLTPQIKTDPQRTASRQYISKVLLKPAKDLTAAHSNSITPQVHQQQSISGANLSNQSTAASHPPTTNEEQQLPQGLVAQNCASQSAQSKRSATALQELVESVLSTSRPAKIARIFEQSDSSAIGKETKSTETTSTTTPEPRTKRSEMYETTAKNHVMPEFISVGEEMPTGIGDNNAYTQSEEFKMECGDVANLSESEEAIEPRNCFEQIVKMGVDNSFLDEDEQVTLQALTCCIEKTQEKKFKCDACGKSFVTWKSLSLHNEIHNEHSSLFKSSSTSFAIGYLGNRHFTGWVIDYFFICSTGMVATHNSAFCWASYQRHLDNADIPRM</sequence>
<dbReference type="STRING" id="139723.A0A182MWM7"/>
<evidence type="ECO:0000256" key="1">
    <source>
        <dbReference type="ARBA" id="ARBA00022723"/>
    </source>
</evidence>
<reference evidence="8" key="2">
    <citation type="submission" date="2020-05" db="UniProtKB">
        <authorList>
            <consortium name="EnsemblMetazoa"/>
        </authorList>
    </citation>
    <scope>IDENTIFICATION</scope>
    <source>
        <strain evidence="8">A-37</strain>
    </source>
</reference>
<dbReference type="InterPro" id="IPR036236">
    <property type="entry name" value="Znf_C2H2_sf"/>
</dbReference>
<feature type="compositionally biased region" description="Low complexity" evidence="6">
    <location>
        <begin position="149"/>
        <end position="158"/>
    </location>
</feature>
<evidence type="ECO:0000256" key="3">
    <source>
        <dbReference type="ARBA" id="ARBA00022771"/>
    </source>
</evidence>
<keyword evidence="1" id="KW-0479">Metal-binding</keyword>
<dbReference type="GO" id="GO:0008270">
    <property type="term" value="F:zinc ion binding"/>
    <property type="evidence" value="ECO:0007669"/>
    <property type="project" value="UniProtKB-KW"/>
</dbReference>
<dbReference type="PROSITE" id="PS50157">
    <property type="entry name" value="ZINC_FINGER_C2H2_2"/>
    <property type="match status" value="1"/>
</dbReference>
<dbReference type="PROSITE" id="PS00028">
    <property type="entry name" value="ZINC_FINGER_C2H2_1"/>
    <property type="match status" value="1"/>
</dbReference>
<dbReference type="AlphaFoldDB" id="A0A182MWM7"/>
<dbReference type="Proteomes" id="UP000075883">
    <property type="component" value="Unassembled WGS sequence"/>
</dbReference>
<dbReference type="Gene3D" id="3.30.160.60">
    <property type="entry name" value="Classic Zinc Finger"/>
    <property type="match status" value="1"/>
</dbReference>
<keyword evidence="3 5" id="KW-0863">Zinc-finger</keyword>
<feature type="region of interest" description="Disordered" evidence="6">
    <location>
        <begin position="140"/>
        <end position="164"/>
    </location>
</feature>
<protein>
    <recommendedName>
        <fullName evidence="7">C2H2-type domain-containing protein</fullName>
    </recommendedName>
</protein>
<name>A0A182MWM7_9DIPT</name>
<dbReference type="FunFam" id="3.30.160.60:FF:000100">
    <property type="entry name" value="Zinc finger 45-like"/>
    <property type="match status" value="1"/>
</dbReference>
<evidence type="ECO:0000313" key="8">
    <source>
        <dbReference type="EnsemblMetazoa" id="ACUA028102-PA"/>
    </source>
</evidence>
<evidence type="ECO:0000256" key="5">
    <source>
        <dbReference type="PROSITE-ProRule" id="PRU00042"/>
    </source>
</evidence>
<evidence type="ECO:0000256" key="4">
    <source>
        <dbReference type="ARBA" id="ARBA00022833"/>
    </source>
</evidence>
<dbReference type="SUPFAM" id="SSF57667">
    <property type="entry name" value="beta-beta-alpha zinc fingers"/>
    <property type="match status" value="1"/>
</dbReference>
<dbReference type="VEuPathDB" id="VectorBase:ACUA028102"/>